<reference evidence="1" key="1">
    <citation type="submission" date="2020-04" db="EMBL/GenBank/DDBJ databases">
        <authorList>
            <person name="Chiriac C."/>
            <person name="Salcher M."/>
            <person name="Ghai R."/>
            <person name="Kavagutti S V."/>
        </authorList>
    </citation>
    <scope>NUCLEOTIDE SEQUENCE</scope>
</reference>
<sequence>MAGGGLPPPPTRAGAGDFAWTAWYNQLYTLLNTQGSVSWNLVNKAGSSIADLQNKNHDLLTGLQGGTSGEHYHLTAAEHATIASTDIKYGAFHNSSSMTAAAANTAYAMTLNSTDYSNGVSIASSSHVGVTTAGLYNLQFSAQLTNTDSSIHEVSIWLRKNGTDVTSTNGIVSVPNSHGGSDGHLLPAWNFFIQLSAGDYVELMWSTESTFVFIEATTTLSTPTRPATPSLIVTMDRVHA</sequence>
<gene>
    <name evidence="1" type="ORF">UFOVP248_21</name>
</gene>
<name>A0A6J5LGS1_9CAUD</name>
<dbReference type="EMBL" id="LR796267">
    <property type="protein sequence ID" value="CAB4132326.1"/>
    <property type="molecule type" value="Genomic_DNA"/>
</dbReference>
<protein>
    <submittedName>
        <fullName evidence="1">Uncharacterized protein</fullName>
    </submittedName>
</protein>
<proteinExistence type="predicted"/>
<accession>A0A6J5LGS1</accession>
<organism evidence="1">
    <name type="scientific">uncultured Caudovirales phage</name>
    <dbReference type="NCBI Taxonomy" id="2100421"/>
    <lineage>
        <taxon>Viruses</taxon>
        <taxon>Duplodnaviria</taxon>
        <taxon>Heunggongvirae</taxon>
        <taxon>Uroviricota</taxon>
        <taxon>Caudoviricetes</taxon>
        <taxon>Peduoviridae</taxon>
        <taxon>Maltschvirus</taxon>
        <taxon>Maltschvirus maltsch</taxon>
    </lineage>
</organism>
<evidence type="ECO:0000313" key="1">
    <source>
        <dbReference type="EMBL" id="CAB4132326.1"/>
    </source>
</evidence>